<proteinExistence type="predicted"/>
<comment type="caution">
    <text evidence="1">The sequence shown here is derived from an EMBL/GenBank/DDBJ whole genome shotgun (WGS) entry which is preliminary data.</text>
</comment>
<evidence type="ECO:0000313" key="1">
    <source>
        <dbReference type="EMBL" id="MFF3221736.1"/>
    </source>
</evidence>
<name>A0ABW6QKJ7_9NOCA</name>
<gene>
    <name evidence="1" type="ORF">ACFYV7_02975</name>
</gene>
<keyword evidence="2" id="KW-1185">Reference proteome</keyword>
<dbReference type="RefSeq" id="WP_387713030.1">
    <property type="nucleotide sequence ID" value="NZ_JBIAPI010000001.1"/>
</dbReference>
<evidence type="ECO:0008006" key="3">
    <source>
        <dbReference type="Google" id="ProtNLM"/>
    </source>
</evidence>
<dbReference type="Proteomes" id="UP001601948">
    <property type="component" value="Unassembled WGS sequence"/>
</dbReference>
<protein>
    <recommendedName>
        <fullName evidence="3">SMI1/KNR4 family protein</fullName>
    </recommendedName>
</protein>
<dbReference type="EMBL" id="JBIAPI010000001">
    <property type="protein sequence ID" value="MFF3221736.1"/>
    <property type="molecule type" value="Genomic_DNA"/>
</dbReference>
<accession>A0ABW6QKJ7</accession>
<organism evidence="1 2">
    <name type="scientific">Nocardia suismassiliense</name>
    <dbReference type="NCBI Taxonomy" id="2077092"/>
    <lineage>
        <taxon>Bacteria</taxon>
        <taxon>Bacillati</taxon>
        <taxon>Actinomycetota</taxon>
        <taxon>Actinomycetes</taxon>
        <taxon>Mycobacteriales</taxon>
        <taxon>Nocardiaceae</taxon>
        <taxon>Nocardia</taxon>
    </lineage>
</organism>
<reference evidence="1 2" key="1">
    <citation type="submission" date="2024-10" db="EMBL/GenBank/DDBJ databases">
        <title>The Natural Products Discovery Center: Release of the First 8490 Sequenced Strains for Exploring Actinobacteria Biosynthetic Diversity.</title>
        <authorList>
            <person name="Kalkreuter E."/>
            <person name="Kautsar S.A."/>
            <person name="Yang D."/>
            <person name="Bader C.D."/>
            <person name="Teijaro C.N."/>
            <person name="Fluegel L."/>
            <person name="Davis C.M."/>
            <person name="Simpson J.R."/>
            <person name="Lauterbach L."/>
            <person name="Steele A.D."/>
            <person name="Gui C."/>
            <person name="Meng S."/>
            <person name="Li G."/>
            <person name="Viehrig K."/>
            <person name="Ye F."/>
            <person name="Su P."/>
            <person name="Kiefer A.F."/>
            <person name="Nichols A."/>
            <person name="Cepeda A.J."/>
            <person name="Yan W."/>
            <person name="Fan B."/>
            <person name="Jiang Y."/>
            <person name="Adhikari A."/>
            <person name="Zheng C.-J."/>
            <person name="Schuster L."/>
            <person name="Cowan T.M."/>
            <person name="Smanski M.J."/>
            <person name="Chevrette M.G."/>
            <person name="De Carvalho L.P.S."/>
            <person name="Shen B."/>
        </authorList>
    </citation>
    <scope>NUCLEOTIDE SEQUENCE [LARGE SCALE GENOMIC DNA]</scope>
    <source>
        <strain evidence="1 2">NPDC003040</strain>
    </source>
</reference>
<evidence type="ECO:0000313" key="2">
    <source>
        <dbReference type="Proteomes" id="UP001601948"/>
    </source>
</evidence>
<sequence>MVEEELRARIEALREILETRPDGIRAGSLPHGIDSIGLAELPPDLALMLSITNGPRCGTVVLFADSELPSAQFYCESVDGGSERWICFGTYDVVPLFMDRRSQSIWWDSNEDGVPVPLADNIFTFFKDYLVGERYSELAVSGGDYWQEIIYGLNGSEA</sequence>